<proteinExistence type="predicted"/>
<reference evidence="4" key="1">
    <citation type="journal article" date="2019" name="Int. J. Syst. Evol. Microbiol.">
        <title>The Global Catalogue of Microorganisms (GCM) 10K type strain sequencing project: providing services to taxonomists for standard genome sequencing and annotation.</title>
        <authorList>
            <consortium name="The Broad Institute Genomics Platform"/>
            <consortium name="The Broad Institute Genome Sequencing Center for Infectious Disease"/>
            <person name="Wu L."/>
            <person name="Ma J."/>
        </authorList>
    </citation>
    <scope>NUCLEOTIDE SEQUENCE [LARGE SCALE GENOMIC DNA]</scope>
    <source>
        <strain evidence="4">CCUG 54520</strain>
    </source>
</reference>
<sequence>MRESPTATGGEPDRPDGYTGPALVTVGDGPVLALEVQLAGHFEPISGRYRWQGRVRGLTEALGAADPPAPGTELEIETPEGTGTARVTAVDLWGSHLVRSVSGRPFGARPQHELD</sequence>
<feature type="region of interest" description="Disordered" evidence="1">
    <location>
        <begin position="1"/>
        <end position="22"/>
    </location>
</feature>
<dbReference type="InterPro" id="IPR032371">
    <property type="entry name" value="DUF4873"/>
</dbReference>
<evidence type="ECO:0000259" key="2">
    <source>
        <dbReference type="Pfam" id="PF16170"/>
    </source>
</evidence>
<name>A0ABV9FWS2_9NOCA</name>
<evidence type="ECO:0000313" key="4">
    <source>
        <dbReference type="Proteomes" id="UP001595914"/>
    </source>
</evidence>
<feature type="domain" description="DUF4873" evidence="2">
    <location>
        <begin position="16"/>
        <end position="106"/>
    </location>
</feature>
<keyword evidence="4" id="KW-1185">Reference proteome</keyword>
<protein>
    <submittedName>
        <fullName evidence="3">DUF4873 domain-containing protein</fullName>
    </submittedName>
</protein>
<dbReference type="Proteomes" id="UP001595914">
    <property type="component" value="Unassembled WGS sequence"/>
</dbReference>
<gene>
    <name evidence="3" type="ORF">ACFO6S_16120</name>
</gene>
<dbReference type="Pfam" id="PF16170">
    <property type="entry name" value="DUF4873"/>
    <property type="match status" value="1"/>
</dbReference>
<feature type="region of interest" description="Disordered" evidence="1">
    <location>
        <begin position="62"/>
        <end position="81"/>
    </location>
</feature>
<evidence type="ECO:0000313" key="3">
    <source>
        <dbReference type="EMBL" id="MFC4605225.1"/>
    </source>
</evidence>
<dbReference type="RefSeq" id="WP_378418630.1">
    <property type="nucleotide sequence ID" value="NZ_JBHSFO010000009.1"/>
</dbReference>
<dbReference type="EMBL" id="JBHSFO010000009">
    <property type="protein sequence ID" value="MFC4605225.1"/>
    <property type="molecule type" value="Genomic_DNA"/>
</dbReference>
<evidence type="ECO:0000256" key="1">
    <source>
        <dbReference type="SAM" id="MobiDB-lite"/>
    </source>
</evidence>
<organism evidence="3 4">
    <name type="scientific">Rhodococcus kronopolitis</name>
    <dbReference type="NCBI Taxonomy" id="1460226"/>
    <lineage>
        <taxon>Bacteria</taxon>
        <taxon>Bacillati</taxon>
        <taxon>Actinomycetota</taxon>
        <taxon>Actinomycetes</taxon>
        <taxon>Mycobacteriales</taxon>
        <taxon>Nocardiaceae</taxon>
        <taxon>Rhodococcus</taxon>
    </lineage>
</organism>
<comment type="caution">
    <text evidence="3">The sequence shown here is derived from an EMBL/GenBank/DDBJ whole genome shotgun (WGS) entry which is preliminary data.</text>
</comment>
<accession>A0ABV9FWS2</accession>